<gene>
    <name evidence="2" type="ORF">FF38_11793</name>
</gene>
<proteinExistence type="predicted"/>
<reference evidence="2 3" key="1">
    <citation type="journal article" date="2015" name="Nat. Commun.">
        <title>Lucilia cuprina genome unlocks parasitic fly biology to underpin future interventions.</title>
        <authorList>
            <person name="Anstead C.A."/>
            <person name="Korhonen P.K."/>
            <person name="Young N.D."/>
            <person name="Hall R.S."/>
            <person name="Jex A.R."/>
            <person name="Murali S.C."/>
            <person name="Hughes D.S."/>
            <person name="Lee S.F."/>
            <person name="Perry T."/>
            <person name="Stroehlein A.J."/>
            <person name="Ansell B.R."/>
            <person name="Breugelmans B."/>
            <person name="Hofmann A."/>
            <person name="Qu J."/>
            <person name="Dugan S."/>
            <person name="Lee S.L."/>
            <person name="Chao H."/>
            <person name="Dinh H."/>
            <person name="Han Y."/>
            <person name="Doddapaneni H.V."/>
            <person name="Worley K.C."/>
            <person name="Muzny D.M."/>
            <person name="Ioannidis P."/>
            <person name="Waterhouse R.M."/>
            <person name="Zdobnov E.M."/>
            <person name="James P.J."/>
            <person name="Bagnall N.H."/>
            <person name="Kotze A.C."/>
            <person name="Gibbs R.A."/>
            <person name="Richards S."/>
            <person name="Batterham P."/>
            <person name="Gasser R.B."/>
        </authorList>
    </citation>
    <scope>NUCLEOTIDE SEQUENCE [LARGE SCALE GENOMIC DNA]</scope>
    <source>
        <strain evidence="2 3">LS</strain>
        <tissue evidence="2">Full body</tissue>
    </source>
</reference>
<sequence>MNAGGNRVSQSLFAAALMPDHQIVNVMVETVTGVAAAAATAAVVDNNALVQNATTATSTFCSKRLILCLYASVAIKILMDCVAVHGDDGDDDDDDSVDADNADALVFNDFIQALSDEMLTTTLRKSAASHQLVARANNKKKKKHNNSNGSSTNATEQSSSQA</sequence>
<evidence type="ECO:0000313" key="2">
    <source>
        <dbReference type="EMBL" id="KNC25024.1"/>
    </source>
</evidence>
<keyword evidence="3" id="KW-1185">Reference proteome</keyword>
<comment type="caution">
    <text evidence="2">The sequence shown here is derived from an EMBL/GenBank/DDBJ whole genome shotgun (WGS) entry which is preliminary data.</text>
</comment>
<dbReference type="EMBL" id="JRES01001160">
    <property type="protein sequence ID" value="KNC25024.1"/>
    <property type="molecule type" value="Genomic_DNA"/>
</dbReference>
<feature type="region of interest" description="Disordered" evidence="1">
    <location>
        <begin position="135"/>
        <end position="162"/>
    </location>
</feature>
<feature type="compositionally biased region" description="Polar residues" evidence="1">
    <location>
        <begin position="152"/>
        <end position="162"/>
    </location>
</feature>
<dbReference type="Proteomes" id="UP000037069">
    <property type="component" value="Unassembled WGS sequence"/>
</dbReference>
<protein>
    <submittedName>
        <fullName evidence="2">Uncharacterized protein</fullName>
    </submittedName>
</protein>
<accession>A0A0L0C0P4</accession>
<name>A0A0L0C0P4_LUCCU</name>
<evidence type="ECO:0000256" key="1">
    <source>
        <dbReference type="SAM" id="MobiDB-lite"/>
    </source>
</evidence>
<organism evidence="2 3">
    <name type="scientific">Lucilia cuprina</name>
    <name type="common">Green bottle fly</name>
    <name type="synonym">Australian sheep blowfly</name>
    <dbReference type="NCBI Taxonomy" id="7375"/>
    <lineage>
        <taxon>Eukaryota</taxon>
        <taxon>Metazoa</taxon>
        <taxon>Ecdysozoa</taxon>
        <taxon>Arthropoda</taxon>
        <taxon>Hexapoda</taxon>
        <taxon>Insecta</taxon>
        <taxon>Pterygota</taxon>
        <taxon>Neoptera</taxon>
        <taxon>Endopterygota</taxon>
        <taxon>Diptera</taxon>
        <taxon>Brachycera</taxon>
        <taxon>Muscomorpha</taxon>
        <taxon>Oestroidea</taxon>
        <taxon>Calliphoridae</taxon>
        <taxon>Luciliinae</taxon>
        <taxon>Lucilia</taxon>
    </lineage>
</organism>
<dbReference type="AlphaFoldDB" id="A0A0L0C0P4"/>
<evidence type="ECO:0000313" key="3">
    <source>
        <dbReference type="Proteomes" id="UP000037069"/>
    </source>
</evidence>